<dbReference type="AlphaFoldDB" id="A0AAD6B2E0"/>
<organism evidence="1 2">
    <name type="scientific">Pogonophryne albipinna</name>
    <dbReference type="NCBI Taxonomy" id="1090488"/>
    <lineage>
        <taxon>Eukaryota</taxon>
        <taxon>Metazoa</taxon>
        <taxon>Chordata</taxon>
        <taxon>Craniata</taxon>
        <taxon>Vertebrata</taxon>
        <taxon>Euteleostomi</taxon>
        <taxon>Actinopterygii</taxon>
        <taxon>Neopterygii</taxon>
        <taxon>Teleostei</taxon>
        <taxon>Neoteleostei</taxon>
        <taxon>Acanthomorphata</taxon>
        <taxon>Eupercaria</taxon>
        <taxon>Perciformes</taxon>
        <taxon>Notothenioidei</taxon>
        <taxon>Pogonophryne</taxon>
    </lineage>
</organism>
<keyword evidence="2" id="KW-1185">Reference proteome</keyword>
<comment type="caution">
    <text evidence="1">The sequence shown here is derived from an EMBL/GenBank/DDBJ whole genome shotgun (WGS) entry which is preliminary data.</text>
</comment>
<accession>A0AAD6B2E0</accession>
<gene>
    <name evidence="1" type="ORF">JOQ06_017079</name>
</gene>
<protein>
    <submittedName>
        <fullName evidence="1">Uncharacterized protein</fullName>
    </submittedName>
</protein>
<proteinExistence type="predicted"/>
<reference evidence="1" key="1">
    <citation type="submission" date="2022-11" db="EMBL/GenBank/DDBJ databases">
        <title>Chromosome-level genome of Pogonophryne albipinna.</title>
        <authorList>
            <person name="Jo E."/>
        </authorList>
    </citation>
    <scope>NUCLEOTIDE SEQUENCE</scope>
    <source>
        <strain evidence="1">SGF0006</strain>
        <tissue evidence="1">Muscle</tissue>
    </source>
</reference>
<name>A0AAD6B2E0_9TELE</name>
<dbReference type="Proteomes" id="UP001219934">
    <property type="component" value="Unassembled WGS sequence"/>
</dbReference>
<evidence type="ECO:0000313" key="1">
    <source>
        <dbReference type="EMBL" id="KAJ4935547.1"/>
    </source>
</evidence>
<feature type="non-terminal residue" evidence="1">
    <location>
        <position position="62"/>
    </location>
</feature>
<evidence type="ECO:0000313" key="2">
    <source>
        <dbReference type="Proteomes" id="UP001219934"/>
    </source>
</evidence>
<sequence length="62" mass="6904">MRATLPRQERASPAPAAAVVVQRAHKRSRQSAQQCVSVEATLLVWMVRSGKDFYTGIFRSMA</sequence>
<dbReference type="EMBL" id="JAPTMU010000011">
    <property type="protein sequence ID" value="KAJ4935547.1"/>
    <property type="molecule type" value="Genomic_DNA"/>
</dbReference>